<name>A0A8D8MCL4_CULPI</name>
<dbReference type="EMBL" id="HBUE01298920">
    <property type="protein sequence ID" value="CAG6577772.1"/>
    <property type="molecule type" value="Transcribed_RNA"/>
</dbReference>
<sequence>MFWGARVPLGERITLDEGRVVLEEDDFVVDQVRDRVLRVAPGQVLVGEDLIDGFDDGGAAWPPQGDSGEQVVRFVVEEEFGEGEGRQGFEVLGDAVEVLWWGLGGGWGGFVQVLGDGVLGESLGEALRLEDVLDAGSDAGLGQALLGADLAA</sequence>
<evidence type="ECO:0000313" key="1">
    <source>
        <dbReference type="EMBL" id="CAG6526058.1"/>
    </source>
</evidence>
<dbReference type="AlphaFoldDB" id="A0A8D8MCL4"/>
<proteinExistence type="predicted"/>
<dbReference type="EMBL" id="HBUE01192963">
    <property type="protein sequence ID" value="CAG6526058.1"/>
    <property type="molecule type" value="Transcribed_RNA"/>
</dbReference>
<organism evidence="1">
    <name type="scientific">Culex pipiens</name>
    <name type="common">House mosquito</name>
    <dbReference type="NCBI Taxonomy" id="7175"/>
    <lineage>
        <taxon>Eukaryota</taxon>
        <taxon>Metazoa</taxon>
        <taxon>Ecdysozoa</taxon>
        <taxon>Arthropoda</taxon>
        <taxon>Hexapoda</taxon>
        <taxon>Insecta</taxon>
        <taxon>Pterygota</taxon>
        <taxon>Neoptera</taxon>
        <taxon>Endopterygota</taxon>
        <taxon>Diptera</taxon>
        <taxon>Nematocera</taxon>
        <taxon>Culicoidea</taxon>
        <taxon>Culicidae</taxon>
        <taxon>Culicinae</taxon>
        <taxon>Culicini</taxon>
        <taxon>Culex</taxon>
        <taxon>Culex</taxon>
    </lineage>
</organism>
<protein>
    <submittedName>
        <fullName evidence="1">(northern house mosquito) hypothetical protein</fullName>
    </submittedName>
</protein>
<dbReference type="EMBL" id="HBUE01298919">
    <property type="protein sequence ID" value="CAG6577769.1"/>
    <property type="molecule type" value="Transcribed_RNA"/>
</dbReference>
<dbReference type="EMBL" id="HBUE01192964">
    <property type="protein sequence ID" value="CAG6526061.1"/>
    <property type="molecule type" value="Transcribed_RNA"/>
</dbReference>
<reference evidence="1" key="1">
    <citation type="submission" date="2021-05" db="EMBL/GenBank/DDBJ databases">
        <authorList>
            <person name="Alioto T."/>
            <person name="Alioto T."/>
            <person name="Gomez Garrido J."/>
        </authorList>
    </citation>
    <scope>NUCLEOTIDE SEQUENCE</scope>
</reference>
<accession>A0A8D8MCL4</accession>